<feature type="domain" description="N-acetyltransferase" evidence="1">
    <location>
        <begin position="209"/>
        <end position="377"/>
    </location>
</feature>
<dbReference type="GO" id="GO:0005737">
    <property type="term" value="C:cytoplasm"/>
    <property type="evidence" value="ECO:0007669"/>
    <property type="project" value="TreeGrafter"/>
</dbReference>
<protein>
    <recommendedName>
        <fullName evidence="1">N-acetyltransferase domain-containing protein</fullName>
    </recommendedName>
</protein>
<accession>A0A255GKI2</accession>
<dbReference type="AlphaFoldDB" id="A0A255GKI2"/>
<name>A0A255GKI2_9ACTN</name>
<dbReference type="Pfam" id="PF13302">
    <property type="entry name" value="Acetyltransf_3"/>
    <property type="match status" value="2"/>
</dbReference>
<dbReference type="PANTHER" id="PTHR43441">
    <property type="entry name" value="RIBOSOMAL-PROTEIN-SERINE ACETYLTRANSFERASE"/>
    <property type="match status" value="1"/>
</dbReference>
<sequence length="377" mass="41346">MATEQAPQGWPDTVPTLIDTERGVTLRAHTEADLPGIVEQSRDPETVRWTSVPTPYAEQDATEFVFGVIATGVDTGRLMSWAVEAEIEGVRRYCGTIDLRFEVPGRMEFGLAAAPVARGRGIMAAGCRLALDWAFGPGAARTVSWLAFVGNWPSRWIAESLGFRFAGTLRGYGGQRGELVDSWIGVLRAEDPHGGVPRMPTLDLAERGLRLRPFRESDLPRIVEANSDPQTQHWMPQLPYPYEMPAAEQFLDWCREGESQQDHWTWCVTEAGSDRCLGAVTLFRLRDDAAHGELGYWTHPDARGRRLTAAAVDAVATYALGPDGPHQALTIRCARGNAGSQRVALAAGFAETGSMTGAERFRDGSRDDLLVFSRYAG</sequence>
<dbReference type="InterPro" id="IPR051908">
    <property type="entry name" value="Ribosomal_N-acetyltransferase"/>
</dbReference>
<dbReference type="PANTHER" id="PTHR43441:SF10">
    <property type="entry name" value="ACETYLTRANSFERASE"/>
    <property type="match status" value="1"/>
</dbReference>
<dbReference type="SUPFAM" id="SSF55729">
    <property type="entry name" value="Acyl-CoA N-acyltransferases (Nat)"/>
    <property type="match status" value="2"/>
</dbReference>
<feature type="domain" description="N-acetyltransferase" evidence="1">
    <location>
        <begin position="24"/>
        <end position="190"/>
    </location>
</feature>
<evidence type="ECO:0000313" key="3">
    <source>
        <dbReference type="Proteomes" id="UP000215896"/>
    </source>
</evidence>
<gene>
    <name evidence="2" type="ORF">CGZ94_10955</name>
</gene>
<dbReference type="RefSeq" id="WP_094405633.1">
    <property type="nucleotide sequence ID" value="NZ_NMVO01000013.1"/>
</dbReference>
<dbReference type="InterPro" id="IPR000182">
    <property type="entry name" value="GNAT_dom"/>
</dbReference>
<keyword evidence="3" id="KW-1185">Reference proteome</keyword>
<evidence type="ECO:0000313" key="2">
    <source>
        <dbReference type="EMBL" id="OYO13484.1"/>
    </source>
</evidence>
<dbReference type="InterPro" id="IPR016181">
    <property type="entry name" value="Acyl_CoA_acyltransferase"/>
</dbReference>
<dbReference type="Gene3D" id="3.40.630.30">
    <property type="match status" value="2"/>
</dbReference>
<dbReference type="OrthoDB" id="9795188at2"/>
<dbReference type="GO" id="GO:1990189">
    <property type="term" value="F:protein N-terminal-serine acetyltransferase activity"/>
    <property type="evidence" value="ECO:0007669"/>
    <property type="project" value="TreeGrafter"/>
</dbReference>
<proteinExistence type="predicted"/>
<dbReference type="EMBL" id="NMVO01000013">
    <property type="protein sequence ID" value="OYO13484.1"/>
    <property type="molecule type" value="Genomic_DNA"/>
</dbReference>
<dbReference type="PROSITE" id="PS51186">
    <property type="entry name" value="GNAT"/>
    <property type="match status" value="2"/>
</dbReference>
<comment type="caution">
    <text evidence="2">The sequence shown here is derived from an EMBL/GenBank/DDBJ whole genome shotgun (WGS) entry which is preliminary data.</text>
</comment>
<organism evidence="2 3">
    <name type="scientific">Enemella evansiae</name>
    <dbReference type="NCBI Taxonomy" id="2016499"/>
    <lineage>
        <taxon>Bacteria</taxon>
        <taxon>Bacillati</taxon>
        <taxon>Actinomycetota</taxon>
        <taxon>Actinomycetes</taxon>
        <taxon>Propionibacteriales</taxon>
        <taxon>Propionibacteriaceae</taxon>
        <taxon>Enemella</taxon>
    </lineage>
</organism>
<evidence type="ECO:0000259" key="1">
    <source>
        <dbReference type="PROSITE" id="PS51186"/>
    </source>
</evidence>
<dbReference type="Proteomes" id="UP000215896">
    <property type="component" value="Unassembled WGS sequence"/>
</dbReference>
<reference evidence="2 3" key="1">
    <citation type="submission" date="2017-07" db="EMBL/GenBank/DDBJ databases">
        <title>Draft whole genome sequences of clinical Proprionibacteriaceae strains.</title>
        <authorList>
            <person name="Bernier A.-M."/>
            <person name="Bernard K."/>
            <person name="Domingo M.-C."/>
        </authorList>
    </citation>
    <scope>NUCLEOTIDE SEQUENCE [LARGE SCALE GENOMIC DNA]</scope>
    <source>
        <strain evidence="2 3">NML 030167</strain>
    </source>
</reference>
<dbReference type="GO" id="GO:0008999">
    <property type="term" value="F:protein-N-terminal-alanine acetyltransferase activity"/>
    <property type="evidence" value="ECO:0007669"/>
    <property type="project" value="TreeGrafter"/>
</dbReference>